<evidence type="ECO:0000313" key="4">
    <source>
        <dbReference type="Proteomes" id="UP000561011"/>
    </source>
</evidence>
<dbReference type="InterPro" id="IPR023393">
    <property type="entry name" value="START-like_dom_sf"/>
</dbReference>
<evidence type="ECO:0000259" key="2">
    <source>
        <dbReference type="Pfam" id="PF08327"/>
    </source>
</evidence>
<dbReference type="InterPro" id="IPR013538">
    <property type="entry name" value="ASHA1/2-like_C"/>
</dbReference>
<proteinExistence type="inferred from homology"/>
<reference evidence="3 4" key="1">
    <citation type="submission" date="2020-07" db="EMBL/GenBank/DDBJ databases">
        <title>MOT database genomes.</title>
        <authorList>
            <person name="Joseph S."/>
            <person name="Aduse-Opoku J."/>
            <person name="Hashim A."/>
            <person name="Wade W."/>
            <person name="Curtis M."/>
        </authorList>
    </citation>
    <scope>NUCLEOTIDE SEQUENCE [LARGE SCALE GENOMIC DNA]</scope>
    <source>
        <strain evidence="3 4">DSM 100099</strain>
    </source>
</reference>
<sequence>MSAPHPTGTTADGPRGREVRLTRRWQVDPGTVWELVTVSERLEQWVGRWEGDPRSGQVELFMTAEGDDVEGAECTVVSCDPPRSVVLDTAVGDDSWHLSLTVDHDATSGMTTLTLAQLLADGAIADIGPGWEYYLDRLAAVIEGRDVHAVSFEDYHPSMSDYYAALA</sequence>
<dbReference type="Proteomes" id="UP000561011">
    <property type="component" value="Unassembled WGS sequence"/>
</dbReference>
<accession>A0A853F0M2</accession>
<dbReference type="AlphaFoldDB" id="A0A853F0M2"/>
<dbReference type="EMBL" id="JACBYE010000069">
    <property type="protein sequence ID" value="NYS95362.1"/>
    <property type="molecule type" value="Genomic_DNA"/>
</dbReference>
<protein>
    <submittedName>
        <fullName evidence="3">SRPBCC domain-containing protein</fullName>
    </submittedName>
</protein>
<organism evidence="3 4">
    <name type="scientific">Sanguibacter inulinus</name>
    <dbReference type="NCBI Taxonomy" id="60922"/>
    <lineage>
        <taxon>Bacteria</taxon>
        <taxon>Bacillati</taxon>
        <taxon>Actinomycetota</taxon>
        <taxon>Actinomycetes</taxon>
        <taxon>Micrococcales</taxon>
        <taxon>Sanguibacteraceae</taxon>
        <taxon>Sanguibacter</taxon>
    </lineage>
</organism>
<keyword evidence="4" id="KW-1185">Reference proteome</keyword>
<dbReference type="RefSeq" id="WP_179914539.1">
    <property type="nucleotide sequence ID" value="NZ_JACBYE010000069.1"/>
</dbReference>
<evidence type="ECO:0000256" key="1">
    <source>
        <dbReference type="ARBA" id="ARBA00006817"/>
    </source>
</evidence>
<comment type="similarity">
    <text evidence="1">Belongs to the AHA1 family.</text>
</comment>
<feature type="domain" description="Activator of Hsp90 ATPase homologue 1/2-like C-terminal" evidence="2">
    <location>
        <begin position="28"/>
        <end position="143"/>
    </location>
</feature>
<dbReference type="Pfam" id="PF08327">
    <property type="entry name" value="AHSA1"/>
    <property type="match status" value="1"/>
</dbReference>
<comment type="caution">
    <text evidence="3">The sequence shown here is derived from an EMBL/GenBank/DDBJ whole genome shotgun (WGS) entry which is preliminary data.</text>
</comment>
<dbReference type="Gene3D" id="3.30.530.20">
    <property type="match status" value="1"/>
</dbReference>
<gene>
    <name evidence="3" type="ORF">HZZ10_17795</name>
</gene>
<name>A0A853F0M2_9MICO</name>
<dbReference type="SUPFAM" id="SSF55961">
    <property type="entry name" value="Bet v1-like"/>
    <property type="match status" value="1"/>
</dbReference>
<evidence type="ECO:0000313" key="3">
    <source>
        <dbReference type="EMBL" id="NYS95362.1"/>
    </source>
</evidence>